<dbReference type="AlphaFoldDB" id="A0AAV1JMK3"/>
<reference evidence="1 2" key="1">
    <citation type="submission" date="2023-11" db="EMBL/GenBank/DDBJ databases">
        <authorList>
            <person name="Okamura Y."/>
        </authorList>
    </citation>
    <scope>NUCLEOTIDE SEQUENCE [LARGE SCALE GENOMIC DNA]</scope>
</reference>
<proteinExistence type="predicted"/>
<protein>
    <submittedName>
        <fullName evidence="1">Uncharacterized protein</fullName>
    </submittedName>
</protein>
<name>A0AAV1JMK3_9NEOP</name>
<dbReference type="Proteomes" id="UP001497472">
    <property type="component" value="Unassembled WGS sequence"/>
</dbReference>
<comment type="caution">
    <text evidence="1">The sequence shown here is derived from an EMBL/GenBank/DDBJ whole genome shotgun (WGS) entry which is preliminary data.</text>
</comment>
<gene>
    <name evidence="1" type="ORF">LNINA_LOCUS9388</name>
</gene>
<evidence type="ECO:0000313" key="1">
    <source>
        <dbReference type="EMBL" id="CAK1550149.1"/>
    </source>
</evidence>
<keyword evidence="2" id="KW-1185">Reference proteome</keyword>
<accession>A0AAV1JMK3</accession>
<sequence>MSSINNTQLVAVSRPIFRSLPDLGKDALWMHLAYMRDISALGYRYEPLQRCTPLSRLIPAPRLAVP</sequence>
<dbReference type="EMBL" id="CAVLEF010000053">
    <property type="protein sequence ID" value="CAK1550149.1"/>
    <property type="molecule type" value="Genomic_DNA"/>
</dbReference>
<evidence type="ECO:0000313" key="2">
    <source>
        <dbReference type="Proteomes" id="UP001497472"/>
    </source>
</evidence>
<organism evidence="1 2">
    <name type="scientific">Leptosia nina</name>
    <dbReference type="NCBI Taxonomy" id="320188"/>
    <lineage>
        <taxon>Eukaryota</taxon>
        <taxon>Metazoa</taxon>
        <taxon>Ecdysozoa</taxon>
        <taxon>Arthropoda</taxon>
        <taxon>Hexapoda</taxon>
        <taxon>Insecta</taxon>
        <taxon>Pterygota</taxon>
        <taxon>Neoptera</taxon>
        <taxon>Endopterygota</taxon>
        <taxon>Lepidoptera</taxon>
        <taxon>Glossata</taxon>
        <taxon>Ditrysia</taxon>
        <taxon>Papilionoidea</taxon>
        <taxon>Pieridae</taxon>
        <taxon>Pierinae</taxon>
        <taxon>Leptosia</taxon>
    </lineage>
</organism>